<organism evidence="3 4">
    <name type="scientific">Paracoccus sanguinis</name>
    <dbReference type="NCBI Taxonomy" id="1545044"/>
    <lineage>
        <taxon>Bacteria</taxon>
        <taxon>Pseudomonadati</taxon>
        <taxon>Pseudomonadota</taxon>
        <taxon>Alphaproteobacteria</taxon>
        <taxon>Rhodobacterales</taxon>
        <taxon>Paracoccaceae</taxon>
        <taxon>Paracoccus</taxon>
    </lineage>
</organism>
<accession>A0A099GK76</accession>
<evidence type="ECO:0000259" key="2">
    <source>
        <dbReference type="PROSITE" id="PS51702"/>
    </source>
</evidence>
<dbReference type="GO" id="GO:0006313">
    <property type="term" value="P:DNA transposition"/>
    <property type="evidence" value="ECO:0007669"/>
    <property type="project" value="InterPro"/>
</dbReference>
<feature type="domain" description="HTH Mu-type" evidence="2">
    <location>
        <begin position="9"/>
        <end position="80"/>
    </location>
</feature>
<feature type="domain" description="Integrase catalytic" evidence="1">
    <location>
        <begin position="245"/>
        <end position="464"/>
    </location>
</feature>
<dbReference type="Pfam" id="PF09039">
    <property type="entry name" value="HTH_Tnp_Mu_2"/>
    <property type="match status" value="1"/>
</dbReference>
<dbReference type="Gene3D" id="2.30.30.130">
    <property type="entry name" value="Transposase, Mu, C-terminal"/>
    <property type="match status" value="1"/>
</dbReference>
<dbReference type="InterPro" id="IPR001584">
    <property type="entry name" value="Integrase_cat-core"/>
</dbReference>
<dbReference type="Pfam" id="PF02914">
    <property type="entry name" value="DDE_2"/>
    <property type="match status" value="1"/>
</dbReference>
<reference evidence="3 4" key="1">
    <citation type="submission" date="2014-09" db="EMBL/GenBank/DDBJ databases">
        <authorList>
            <person name="McGinnis J.M."/>
            <person name="Wolfgang W.J."/>
        </authorList>
    </citation>
    <scope>NUCLEOTIDE SEQUENCE [LARGE SCALE GENOMIC DNA]</scope>
    <source>
        <strain evidence="3 4">5503</strain>
    </source>
</reference>
<dbReference type="EMBL" id="JRKQ01000008">
    <property type="protein sequence ID" value="KGJ23255.1"/>
    <property type="molecule type" value="Genomic_DNA"/>
</dbReference>
<dbReference type="Pfam" id="PF09299">
    <property type="entry name" value="Mu-transpos_C"/>
    <property type="match status" value="1"/>
</dbReference>
<evidence type="ECO:0008006" key="5">
    <source>
        <dbReference type="Google" id="ProtNLM"/>
    </source>
</evidence>
<comment type="caution">
    <text evidence="3">The sequence shown here is derived from an EMBL/GenBank/DDBJ whole genome shotgun (WGS) entry which is preliminary data.</text>
</comment>
<dbReference type="InterPro" id="IPR009004">
    <property type="entry name" value="Transposase_Mu_C"/>
</dbReference>
<evidence type="ECO:0000259" key="1">
    <source>
        <dbReference type="PROSITE" id="PS50994"/>
    </source>
</evidence>
<dbReference type="Pfam" id="PF02316">
    <property type="entry name" value="HTH_Tnp_Mu_1"/>
    <property type="match status" value="1"/>
</dbReference>
<dbReference type="InterPro" id="IPR012337">
    <property type="entry name" value="RNaseH-like_sf"/>
</dbReference>
<dbReference type="Gene3D" id="1.10.10.60">
    <property type="entry name" value="Homeodomain-like"/>
    <property type="match status" value="2"/>
</dbReference>
<proteinExistence type="predicted"/>
<dbReference type="GO" id="GO:0004803">
    <property type="term" value="F:transposase activity"/>
    <property type="evidence" value="ECO:0007669"/>
    <property type="project" value="InterPro"/>
</dbReference>
<dbReference type="Gene3D" id="6.10.250.2550">
    <property type="match status" value="1"/>
</dbReference>
<dbReference type="SUPFAM" id="SSF53098">
    <property type="entry name" value="Ribonuclease H-like"/>
    <property type="match status" value="1"/>
</dbReference>
<reference evidence="3 4" key="2">
    <citation type="submission" date="2014-10" db="EMBL/GenBank/DDBJ databases">
        <title>Paracoccus sanguinis sp. nov., isolated from clinical specimens of New York State patients.</title>
        <authorList>
            <person name="Mingle L.A."/>
            <person name="Cole J.A."/>
            <person name="Lapierre P."/>
            <person name="Musser K.A."/>
        </authorList>
    </citation>
    <scope>NUCLEOTIDE SEQUENCE [LARGE SCALE GENOMIC DNA]</scope>
    <source>
        <strain evidence="3 4">5503</strain>
    </source>
</reference>
<gene>
    <name evidence="3" type="ORF">IX56_03060</name>
</gene>
<dbReference type="Gene3D" id="3.30.420.10">
    <property type="entry name" value="Ribonuclease H-like superfamily/Ribonuclease H"/>
    <property type="match status" value="1"/>
</dbReference>
<dbReference type="AlphaFoldDB" id="A0A099GK76"/>
<dbReference type="InterPro" id="IPR015378">
    <property type="entry name" value="Transposase-like_Mu_C"/>
</dbReference>
<dbReference type="RefSeq" id="WP_036707333.1">
    <property type="nucleotide sequence ID" value="NZ_JRKQ01000008.1"/>
</dbReference>
<dbReference type="InterPro" id="IPR009057">
    <property type="entry name" value="Homeodomain-like_sf"/>
</dbReference>
<dbReference type="PROSITE" id="PS50994">
    <property type="entry name" value="INTEGRASE"/>
    <property type="match status" value="1"/>
</dbReference>
<dbReference type="GO" id="GO:0015074">
    <property type="term" value="P:DNA integration"/>
    <property type="evidence" value="ECO:0007669"/>
    <property type="project" value="InterPro"/>
</dbReference>
<dbReference type="SUPFAM" id="SSF46689">
    <property type="entry name" value="Homeodomain-like"/>
    <property type="match status" value="2"/>
</dbReference>
<dbReference type="GO" id="GO:0003677">
    <property type="term" value="F:DNA binding"/>
    <property type="evidence" value="ECO:0007669"/>
    <property type="project" value="InterPro"/>
</dbReference>
<dbReference type="InterPro" id="IPR036397">
    <property type="entry name" value="RNaseH_sf"/>
</dbReference>
<dbReference type="SUPFAM" id="SSF50610">
    <property type="entry name" value="mu transposase, C-terminal domain"/>
    <property type="match status" value="1"/>
</dbReference>
<dbReference type="SUPFAM" id="SSF46955">
    <property type="entry name" value="Putative DNA-binding domain"/>
    <property type="match status" value="1"/>
</dbReference>
<dbReference type="InterPro" id="IPR004189">
    <property type="entry name" value="Phage_Mu_transposase"/>
</dbReference>
<dbReference type="InterPro" id="IPR036388">
    <property type="entry name" value="WH-like_DNA-bd_sf"/>
</dbReference>
<name>A0A099GK76_9RHOB</name>
<dbReference type="InterPro" id="IPR009061">
    <property type="entry name" value="DNA-bd_dom_put_sf"/>
</dbReference>
<sequence length="702" mass="78421">MSRSGPPQEWWTAAELAASGLPDLPTTKRRVNDMALRLGWANAPGKSRKRAARGGGLEYHWSVLPARARVRLAITGAEEVVKPVRARDEVWAEFEQLGEQAAARARQRLEVVQVVEALVRSGSRRDAAVRDIAKRHDVSARSIWNWLDMVRGIPPEDWLAYLAPRHRRGPTGGTVIVDPDFGDRLKSDYLRLAQPSFTSCYERTRRWAAKEGVPVPALHTARRWYQRTTSTAMEVLARKGVDALKRLYPAQIRDRSGLHALEAICGDYHRFDVFVRMQTPDGEQVVRPQMVAFQDLFSGKILAWRLSHSANSQTVQLCLGDLIEHWGIPKHALLDNGREFAAKTITGGTPTRFRFKVTEEDIPGLLTTLGCEVHWATPYSGQSKPIERAFRDLCDRVAKHPACEGAYTGNSPDAKPENYASRALEFEEFRALVDAEIAAHNARPDRRTEVAFGRSFDDVFAESYARAPIRKATAEQRRLWLMGARGVSVNRTNGRISFMGNAYFDEWLHEHLGATVVARFDADALWDGLHIYALSGAYLGFAPCQEKVGFFSAEGAKEIKRARTNFTKATRAQLEAHRRLNAAEVAAGALGAMPTAPAPPPARVVEMPVPHKRAARVSRASAEDERPVEEVVTSLTRHRTARGARVEDERDLFARALEFEASLARGEALTADQARWLRGYQTHPDYRAQKLLAEQLGQGLRG</sequence>
<dbReference type="PROSITE" id="PS51702">
    <property type="entry name" value="HTH_MU"/>
    <property type="match status" value="1"/>
</dbReference>
<dbReference type="Gene3D" id="1.10.10.10">
    <property type="entry name" value="Winged helix-like DNA-binding domain superfamily/Winged helix DNA-binding domain"/>
    <property type="match status" value="1"/>
</dbReference>
<evidence type="ECO:0000313" key="4">
    <source>
        <dbReference type="Proteomes" id="UP000029858"/>
    </source>
</evidence>
<evidence type="ECO:0000313" key="3">
    <source>
        <dbReference type="EMBL" id="KGJ23255.1"/>
    </source>
</evidence>
<dbReference type="InterPro" id="IPR003314">
    <property type="entry name" value="Mu-type_HTH"/>
</dbReference>
<dbReference type="InterPro" id="IPR015126">
    <property type="entry name" value="Mu_I-gamma"/>
</dbReference>
<dbReference type="Proteomes" id="UP000029858">
    <property type="component" value="Unassembled WGS sequence"/>
</dbReference>
<protein>
    <recommendedName>
        <fullName evidence="5">Mu DNA-binding domain-containing protein</fullName>
    </recommendedName>
</protein>